<dbReference type="Gene3D" id="3.40.50.1000">
    <property type="entry name" value="HAD superfamily/HAD-like"/>
    <property type="match status" value="1"/>
</dbReference>
<dbReference type="NCBIfam" id="TIGR01428">
    <property type="entry name" value="HAD_type_II"/>
    <property type="match status" value="1"/>
</dbReference>
<dbReference type="Pfam" id="PF00702">
    <property type="entry name" value="Hydrolase"/>
    <property type="match status" value="1"/>
</dbReference>
<dbReference type="NCBIfam" id="TIGR01493">
    <property type="entry name" value="HAD-SF-IA-v2"/>
    <property type="match status" value="1"/>
</dbReference>
<evidence type="ECO:0000256" key="1">
    <source>
        <dbReference type="ARBA" id="ARBA00022801"/>
    </source>
</evidence>
<reference evidence="2 3" key="1">
    <citation type="submission" date="2022-01" db="EMBL/GenBank/DDBJ databases">
        <authorList>
            <person name="Won M."/>
            <person name="Kim S.-J."/>
            <person name="Kwon S.-W."/>
        </authorList>
    </citation>
    <scope>NUCLEOTIDE SEQUENCE [LARGE SCALE GENOMIC DNA]</scope>
    <source>
        <strain evidence="2 3">KCTC 23505</strain>
    </source>
</reference>
<gene>
    <name evidence="2" type="ORF">L2A60_02570</name>
</gene>
<protein>
    <submittedName>
        <fullName evidence="2">Haloacid dehalogenase type II</fullName>
    </submittedName>
</protein>
<keyword evidence="3" id="KW-1185">Reference proteome</keyword>
<dbReference type="InterPro" id="IPR006328">
    <property type="entry name" value="2-HAD"/>
</dbReference>
<sequence length="235" mass="25623">MTTPRAVLFDVFGTLVDWRGSVIAGLSAFGASRGIAADWAEVADGWRRAYRPAMDRVRRGAIPWTILDDLHRDALVELARRHGFAPLDDDECDHLVKLWHRLSPWSDVVAGLARIKRIAIIGPLSNGHLALQVALAKRNGFPWDVTFGADLFRHYKPDADVYLGACDFLGLAPHEVMLAAAHNDDLAAAESCGLRTGFISRPAEHGTATGDRARPTGDWTLVARSVEDLAARLGA</sequence>
<dbReference type="RefSeq" id="WP_235702807.1">
    <property type="nucleotide sequence ID" value="NZ_JAKGBZ010000003.1"/>
</dbReference>
<dbReference type="InterPro" id="IPR006439">
    <property type="entry name" value="HAD-SF_hydro_IA"/>
</dbReference>
<dbReference type="EMBL" id="JAKGBZ010000003">
    <property type="protein sequence ID" value="MCF3945568.1"/>
    <property type="molecule type" value="Genomic_DNA"/>
</dbReference>
<dbReference type="Gene3D" id="1.10.150.750">
    <property type="match status" value="1"/>
</dbReference>
<organism evidence="2 3">
    <name type="scientific">Acidiphilium iwatense</name>
    <dbReference type="NCBI Taxonomy" id="768198"/>
    <lineage>
        <taxon>Bacteria</taxon>
        <taxon>Pseudomonadati</taxon>
        <taxon>Pseudomonadota</taxon>
        <taxon>Alphaproteobacteria</taxon>
        <taxon>Acetobacterales</taxon>
        <taxon>Acidocellaceae</taxon>
        <taxon>Acidiphilium</taxon>
    </lineage>
</organism>
<keyword evidence="1" id="KW-0378">Hydrolase</keyword>
<dbReference type="InterPro" id="IPR036412">
    <property type="entry name" value="HAD-like_sf"/>
</dbReference>
<accession>A0ABS9DS50</accession>
<dbReference type="InterPro" id="IPR051540">
    <property type="entry name" value="S-2-haloacid_dehalogenase"/>
</dbReference>
<evidence type="ECO:0000313" key="2">
    <source>
        <dbReference type="EMBL" id="MCF3945568.1"/>
    </source>
</evidence>
<dbReference type="InterPro" id="IPR023214">
    <property type="entry name" value="HAD_sf"/>
</dbReference>
<dbReference type="SUPFAM" id="SSF56784">
    <property type="entry name" value="HAD-like"/>
    <property type="match status" value="1"/>
</dbReference>
<dbReference type="PRINTS" id="PR00413">
    <property type="entry name" value="HADHALOGNASE"/>
</dbReference>
<dbReference type="PANTHER" id="PTHR43316">
    <property type="entry name" value="HYDROLASE, HALOACID DELAHOGENASE-RELATED"/>
    <property type="match status" value="1"/>
</dbReference>
<evidence type="ECO:0000313" key="3">
    <source>
        <dbReference type="Proteomes" id="UP001521209"/>
    </source>
</evidence>
<dbReference type="Proteomes" id="UP001521209">
    <property type="component" value="Unassembled WGS sequence"/>
</dbReference>
<comment type="caution">
    <text evidence="2">The sequence shown here is derived from an EMBL/GenBank/DDBJ whole genome shotgun (WGS) entry which is preliminary data.</text>
</comment>
<proteinExistence type="predicted"/>
<dbReference type="PANTHER" id="PTHR43316:SF3">
    <property type="entry name" value="HALOACID DEHALOGENASE, TYPE II (AFU_ORTHOLOGUE AFUA_2G07750)-RELATED"/>
    <property type="match status" value="1"/>
</dbReference>
<name>A0ABS9DS50_9PROT</name>